<keyword evidence="4" id="KW-1185">Reference proteome</keyword>
<proteinExistence type="predicted"/>
<evidence type="ECO:0000313" key="4">
    <source>
        <dbReference type="Proteomes" id="UP001412067"/>
    </source>
</evidence>
<comment type="caution">
    <text evidence="3">The sequence shown here is derived from an EMBL/GenBank/DDBJ whole genome shotgun (WGS) entry which is preliminary data.</text>
</comment>
<evidence type="ECO:0000256" key="1">
    <source>
        <dbReference type="SAM" id="Coils"/>
    </source>
</evidence>
<gene>
    <name evidence="3" type="ORF">KSP40_PGU005298</name>
</gene>
<dbReference type="PANTHER" id="PTHR36790:SF1">
    <property type="entry name" value="MYELIN TRANSCRIPTION FACTOR"/>
    <property type="match status" value="1"/>
</dbReference>
<protein>
    <submittedName>
        <fullName evidence="3">Uncharacterized protein</fullName>
    </submittedName>
</protein>
<accession>A0ABR2M888</accession>
<evidence type="ECO:0000313" key="3">
    <source>
        <dbReference type="EMBL" id="KAK8959856.1"/>
    </source>
</evidence>
<dbReference type="PANTHER" id="PTHR36790">
    <property type="entry name" value="MYELIN TRANSCRIPTION FACTOR"/>
    <property type="match status" value="1"/>
</dbReference>
<keyword evidence="1" id="KW-0175">Coiled coil</keyword>
<dbReference type="Proteomes" id="UP001412067">
    <property type="component" value="Unassembled WGS sequence"/>
</dbReference>
<evidence type="ECO:0000256" key="2">
    <source>
        <dbReference type="SAM" id="MobiDB-lite"/>
    </source>
</evidence>
<sequence>MEIQTARNQPTRRRQPLQLRNTPAHQAMEIQPKPSPTRVKPPMMLSQSASGGKENSEIITAFLSPSGDVPAPADALSLAEELGAARRRNEKLRLERQRTESTLRMRDLVLENGVREAERREVEQREAELKLQQLLRLIETRPLLRYERISSLREQEEEKMREQLVVVSSLMAVVTSNFCRNTSLIL</sequence>
<feature type="region of interest" description="Disordered" evidence="2">
    <location>
        <begin position="1"/>
        <end position="51"/>
    </location>
</feature>
<reference evidence="3 4" key="1">
    <citation type="journal article" date="2022" name="Nat. Plants">
        <title>Genomes of leafy and leafless Platanthera orchids illuminate the evolution of mycoheterotrophy.</title>
        <authorList>
            <person name="Li M.H."/>
            <person name="Liu K.W."/>
            <person name="Li Z."/>
            <person name="Lu H.C."/>
            <person name="Ye Q.L."/>
            <person name="Zhang D."/>
            <person name="Wang J.Y."/>
            <person name="Li Y.F."/>
            <person name="Zhong Z.M."/>
            <person name="Liu X."/>
            <person name="Yu X."/>
            <person name="Liu D.K."/>
            <person name="Tu X.D."/>
            <person name="Liu B."/>
            <person name="Hao Y."/>
            <person name="Liao X.Y."/>
            <person name="Jiang Y.T."/>
            <person name="Sun W.H."/>
            <person name="Chen J."/>
            <person name="Chen Y.Q."/>
            <person name="Ai Y."/>
            <person name="Zhai J.W."/>
            <person name="Wu S.S."/>
            <person name="Zhou Z."/>
            <person name="Hsiao Y.Y."/>
            <person name="Wu W.L."/>
            <person name="Chen Y.Y."/>
            <person name="Lin Y.F."/>
            <person name="Hsu J.L."/>
            <person name="Li C.Y."/>
            <person name="Wang Z.W."/>
            <person name="Zhao X."/>
            <person name="Zhong W.Y."/>
            <person name="Ma X.K."/>
            <person name="Ma L."/>
            <person name="Huang J."/>
            <person name="Chen G.Z."/>
            <person name="Huang M.Z."/>
            <person name="Huang L."/>
            <person name="Peng D.H."/>
            <person name="Luo Y.B."/>
            <person name="Zou S.Q."/>
            <person name="Chen S.P."/>
            <person name="Lan S."/>
            <person name="Tsai W.C."/>
            <person name="Van de Peer Y."/>
            <person name="Liu Z.J."/>
        </authorList>
    </citation>
    <scope>NUCLEOTIDE SEQUENCE [LARGE SCALE GENOMIC DNA]</scope>
    <source>
        <strain evidence="3">Lor288</strain>
    </source>
</reference>
<name>A0ABR2M888_9ASPA</name>
<dbReference type="EMBL" id="JBBWWR010000011">
    <property type="protein sequence ID" value="KAK8959856.1"/>
    <property type="molecule type" value="Genomic_DNA"/>
</dbReference>
<feature type="coiled-coil region" evidence="1">
    <location>
        <begin position="75"/>
        <end position="137"/>
    </location>
</feature>
<organism evidence="3 4">
    <name type="scientific">Platanthera guangdongensis</name>
    <dbReference type="NCBI Taxonomy" id="2320717"/>
    <lineage>
        <taxon>Eukaryota</taxon>
        <taxon>Viridiplantae</taxon>
        <taxon>Streptophyta</taxon>
        <taxon>Embryophyta</taxon>
        <taxon>Tracheophyta</taxon>
        <taxon>Spermatophyta</taxon>
        <taxon>Magnoliopsida</taxon>
        <taxon>Liliopsida</taxon>
        <taxon>Asparagales</taxon>
        <taxon>Orchidaceae</taxon>
        <taxon>Orchidoideae</taxon>
        <taxon>Orchideae</taxon>
        <taxon>Orchidinae</taxon>
        <taxon>Platanthera</taxon>
    </lineage>
</organism>